<evidence type="ECO:0000259" key="4">
    <source>
        <dbReference type="PROSITE" id="PS51841"/>
    </source>
</evidence>
<feature type="compositionally biased region" description="Low complexity" evidence="1">
    <location>
        <begin position="177"/>
        <end position="193"/>
    </location>
</feature>
<dbReference type="Gene3D" id="2.60.40.1260">
    <property type="entry name" value="Lamin Tail domain"/>
    <property type="match status" value="1"/>
</dbReference>
<reference evidence="5 6" key="1">
    <citation type="submission" date="2020-07" db="EMBL/GenBank/DDBJ databases">
        <title>Huge and variable diversity of episymbiotic CPR bacteria and DPANN archaea in groundwater ecosystems.</title>
        <authorList>
            <person name="He C.Y."/>
            <person name="Keren R."/>
            <person name="Whittaker M."/>
            <person name="Farag I.F."/>
            <person name="Doudna J."/>
            <person name="Cate J.H.D."/>
            <person name="Banfield J.F."/>
        </authorList>
    </citation>
    <scope>NUCLEOTIDE SEQUENCE [LARGE SCALE GENOMIC DNA]</scope>
    <source>
        <strain evidence="5">NC_groundwater_541_Ag_S-0.1um_46_50</strain>
    </source>
</reference>
<feature type="transmembrane region" description="Helical" evidence="2">
    <location>
        <begin position="418"/>
        <end position="438"/>
    </location>
</feature>
<dbReference type="AlphaFoldDB" id="A0A7T5RJY7"/>
<evidence type="ECO:0000256" key="1">
    <source>
        <dbReference type="SAM" id="MobiDB-lite"/>
    </source>
</evidence>
<dbReference type="Pfam" id="PF00932">
    <property type="entry name" value="LTD"/>
    <property type="match status" value="1"/>
</dbReference>
<feature type="domain" description="LTD" evidence="4">
    <location>
        <begin position="12"/>
        <end position="144"/>
    </location>
</feature>
<keyword evidence="2" id="KW-0812">Transmembrane</keyword>
<dbReference type="Pfam" id="PF18911">
    <property type="entry name" value="PKD_4"/>
    <property type="match status" value="1"/>
</dbReference>
<proteinExistence type="predicted"/>
<dbReference type="SUPFAM" id="SSF74853">
    <property type="entry name" value="Lamin A/C globular tail domain"/>
    <property type="match status" value="1"/>
</dbReference>
<name>A0A7T5RJY7_9BACT</name>
<sequence length="445" mass="46983">MKAGPRVSIILISIFIPLSVSGAGILINEIAWMGTLPKEGESAQAAANNEWVELHNPTDSALSLGGWKIVASDTMPDFLLSGSIPAGGYFLLERGSDEVVAGTPADIIYPFKNNALSNLGEHIFLKNSSGETVDEINASSGWPAGDNTTKDTMQRGGPSWITAKATPRAANQGSGMSEQPKQQSSSPSSTQISNIAPPPFRVYAGEDKNVIAGAIVDFPGYAEYLDGSELGNARFWWNFGDGATAEGRSLTHTFNTSGVYLVGLHVSSGTHAVSDYVRVNVIPNKVKILRVVEGEAGFIEFTNPDDFDLDIGAWIIDDGISQNFIIPSQTKISGRSTVAFSNRTTGLFHYGVSLVNLRYPNGIVAVTWAKAVTGQEPTISSRPEAVVVSPVESVGKNTGSDPASESAALVRSDRPASFAFLFAALGVGVLAAGAFIMIKSRIRGG</sequence>
<dbReference type="Gene3D" id="2.60.40.10">
    <property type="entry name" value="Immunoglobulins"/>
    <property type="match status" value="1"/>
</dbReference>
<evidence type="ECO:0000256" key="2">
    <source>
        <dbReference type="SAM" id="Phobius"/>
    </source>
</evidence>
<keyword evidence="2" id="KW-0472">Membrane</keyword>
<dbReference type="Proteomes" id="UP000595618">
    <property type="component" value="Chromosome"/>
</dbReference>
<evidence type="ECO:0000313" key="6">
    <source>
        <dbReference type="Proteomes" id="UP000595618"/>
    </source>
</evidence>
<protein>
    <submittedName>
        <fullName evidence="5">Lamin tail domain-containing protein</fullName>
    </submittedName>
</protein>
<dbReference type="InterPro" id="IPR001322">
    <property type="entry name" value="Lamin_tail_dom"/>
</dbReference>
<feature type="domain" description="PKD" evidence="3">
    <location>
        <begin position="235"/>
        <end position="281"/>
    </location>
</feature>
<keyword evidence="2" id="KW-1133">Transmembrane helix</keyword>
<dbReference type="InterPro" id="IPR000601">
    <property type="entry name" value="PKD_dom"/>
</dbReference>
<dbReference type="EMBL" id="CP066690">
    <property type="protein sequence ID" value="QQG45479.1"/>
    <property type="molecule type" value="Genomic_DNA"/>
</dbReference>
<organism evidence="5 6">
    <name type="scientific">Candidatus Sungiibacteriota bacterium</name>
    <dbReference type="NCBI Taxonomy" id="2750080"/>
    <lineage>
        <taxon>Bacteria</taxon>
        <taxon>Candidatus Sungiibacteriota</taxon>
    </lineage>
</organism>
<dbReference type="CDD" id="cd00146">
    <property type="entry name" value="PKD"/>
    <property type="match status" value="1"/>
</dbReference>
<dbReference type="InterPro" id="IPR035986">
    <property type="entry name" value="PKD_dom_sf"/>
</dbReference>
<dbReference type="InterPro" id="IPR013783">
    <property type="entry name" value="Ig-like_fold"/>
</dbReference>
<feature type="region of interest" description="Disordered" evidence="1">
    <location>
        <begin position="136"/>
        <end position="198"/>
    </location>
</feature>
<dbReference type="PROSITE" id="PS51841">
    <property type="entry name" value="LTD"/>
    <property type="match status" value="1"/>
</dbReference>
<gene>
    <name evidence="5" type="ORF">HYW89_00880</name>
</gene>
<dbReference type="PROSITE" id="PS50093">
    <property type="entry name" value="PKD"/>
    <property type="match status" value="1"/>
</dbReference>
<evidence type="ECO:0000313" key="5">
    <source>
        <dbReference type="EMBL" id="QQG45479.1"/>
    </source>
</evidence>
<evidence type="ECO:0000259" key="3">
    <source>
        <dbReference type="PROSITE" id="PS50093"/>
    </source>
</evidence>
<accession>A0A7T5RJY7</accession>
<dbReference type="SUPFAM" id="SSF49299">
    <property type="entry name" value="PKD domain"/>
    <property type="match status" value="1"/>
</dbReference>
<dbReference type="InterPro" id="IPR036415">
    <property type="entry name" value="Lamin_tail_dom_sf"/>
</dbReference>